<sequence length="209" mass="23246">MRRSWRLLRAAEQGPFDPYRILGLSPNASKEEIKRAYHRLALRYHPDGGPEGSTARFQAVNEAYEALRSGKWQPPEANKAPTDGKGYGWDARMGMYVYERPGSTTENYVDSRTQTLLRLGVLWAAAFVVVRFFLLWVFPLPRASPTVEWVAASDEGRAKVAPAQTRGFQEKLNTPPDSVHAVQDAEFGGTLGGPFSLGGTPNVDPLRRN</sequence>
<dbReference type="InterPro" id="IPR001623">
    <property type="entry name" value="DnaJ_domain"/>
</dbReference>
<keyword evidence="2" id="KW-0472">Membrane</keyword>
<evidence type="ECO:0000313" key="4">
    <source>
        <dbReference type="EMBL" id="RNF27354.1"/>
    </source>
</evidence>
<dbReference type="Proteomes" id="UP000284403">
    <property type="component" value="Unassembled WGS sequence"/>
</dbReference>
<feature type="region of interest" description="Disordered" evidence="1">
    <location>
        <begin position="187"/>
        <end position="209"/>
    </location>
</feature>
<evidence type="ECO:0000256" key="1">
    <source>
        <dbReference type="SAM" id="MobiDB-lite"/>
    </source>
</evidence>
<dbReference type="Pfam" id="PF00226">
    <property type="entry name" value="DnaJ"/>
    <property type="match status" value="1"/>
</dbReference>
<accession>A0A422QBL1</accession>
<evidence type="ECO:0000256" key="2">
    <source>
        <dbReference type="SAM" id="Phobius"/>
    </source>
</evidence>
<keyword evidence="5" id="KW-1185">Reference proteome</keyword>
<dbReference type="GeneID" id="40314035"/>
<dbReference type="RefSeq" id="XP_029232560.1">
    <property type="nucleotide sequence ID" value="XM_029367366.1"/>
</dbReference>
<keyword evidence="2" id="KW-0812">Transmembrane</keyword>
<feature type="transmembrane region" description="Helical" evidence="2">
    <location>
        <begin position="116"/>
        <end position="138"/>
    </location>
</feature>
<dbReference type="PANTHER" id="PTHR24074">
    <property type="entry name" value="CO-CHAPERONE PROTEIN DJLA"/>
    <property type="match status" value="1"/>
</dbReference>
<organism evidence="4 5">
    <name type="scientific">Trypanosoma conorhini</name>
    <dbReference type="NCBI Taxonomy" id="83891"/>
    <lineage>
        <taxon>Eukaryota</taxon>
        <taxon>Discoba</taxon>
        <taxon>Euglenozoa</taxon>
        <taxon>Kinetoplastea</taxon>
        <taxon>Metakinetoplastina</taxon>
        <taxon>Trypanosomatida</taxon>
        <taxon>Trypanosomatidae</taxon>
        <taxon>Trypanosoma</taxon>
    </lineage>
</organism>
<gene>
    <name evidence="4" type="ORF">Tco025E_00424</name>
</gene>
<feature type="domain" description="J" evidence="3">
    <location>
        <begin position="17"/>
        <end position="86"/>
    </location>
</feature>
<keyword evidence="2" id="KW-1133">Transmembrane helix</keyword>
<dbReference type="Gene3D" id="1.10.287.110">
    <property type="entry name" value="DnaJ domain"/>
    <property type="match status" value="1"/>
</dbReference>
<reference evidence="4 5" key="1">
    <citation type="journal article" date="2018" name="BMC Genomics">
        <title>Genomic comparison of Trypanosoma conorhini and Trypanosoma rangeli to Trypanosoma cruzi strains of high and low virulence.</title>
        <authorList>
            <person name="Bradwell K.R."/>
            <person name="Koparde V.N."/>
            <person name="Matveyev A.V."/>
            <person name="Serrano M.G."/>
            <person name="Alves J.M."/>
            <person name="Parikh H."/>
            <person name="Huang B."/>
            <person name="Lee V."/>
            <person name="Espinosa-Alvarez O."/>
            <person name="Ortiz P.A."/>
            <person name="Costa-Martins A.G."/>
            <person name="Teixeira M.M."/>
            <person name="Buck G.A."/>
        </authorList>
    </citation>
    <scope>NUCLEOTIDE SEQUENCE [LARGE SCALE GENOMIC DNA]</scope>
    <source>
        <strain evidence="4 5">025E</strain>
    </source>
</reference>
<dbReference type="SMART" id="SM00271">
    <property type="entry name" value="DnaJ"/>
    <property type="match status" value="1"/>
</dbReference>
<dbReference type="OrthoDB" id="445556at2759"/>
<dbReference type="PROSITE" id="PS50076">
    <property type="entry name" value="DNAJ_2"/>
    <property type="match status" value="1"/>
</dbReference>
<dbReference type="PRINTS" id="PR00625">
    <property type="entry name" value="JDOMAIN"/>
</dbReference>
<dbReference type="SUPFAM" id="SSF46565">
    <property type="entry name" value="Chaperone J-domain"/>
    <property type="match status" value="1"/>
</dbReference>
<name>A0A422QBL1_9TRYP</name>
<protein>
    <submittedName>
        <fullName evidence="4">Chaperone DnaJ protein</fullName>
    </submittedName>
</protein>
<comment type="caution">
    <text evidence="4">The sequence shown here is derived from an EMBL/GenBank/DDBJ whole genome shotgun (WGS) entry which is preliminary data.</text>
</comment>
<evidence type="ECO:0000313" key="5">
    <source>
        <dbReference type="Proteomes" id="UP000284403"/>
    </source>
</evidence>
<dbReference type="InterPro" id="IPR050817">
    <property type="entry name" value="DjlA_DnaK_co-chaperone"/>
</dbReference>
<dbReference type="InterPro" id="IPR036869">
    <property type="entry name" value="J_dom_sf"/>
</dbReference>
<dbReference type="EMBL" id="MKKU01000009">
    <property type="protein sequence ID" value="RNF27354.1"/>
    <property type="molecule type" value="Genomic_DNA"/>
</dbReference>
<dbReference type="CDD" id="cd06257">
    <property type="entry name" value="DnaJ"/>
    <property type="match status" value="1"/>
</dbReference>
<dbReference type="AlphaFoldDB" id="A0A422QBL1"/>
<proteinExistence type="predicted"/>
<evidence type="ECO:0000259" key="3">
    <source>
        <dbReference type="PROSITE" id="PS50076"/>
    </source>
</evidence>